<dbReference type="InterPro" id="IPR009959">
    <property type="entry name" value="Cyclase_SnoaL-like"/>
</dbReference>
<dbReference type="PANTHER" id="PTHR38436">
    <property type="entry name" value="POLYKETIDE CYCLASE SNOAL-LIKE DOMAIN"/>
    <property type="match status" value="1"/>
</dbReference>
<reference evidence="2 3" key="1">
    <citation type="submission" date="2018-07" db="EMBL/GenBank/DDBJ databases">
        <title>Mechanisms of high-level aminoglycoside resistance among Gram-negative pathogens in Brazil.</title>
        <authorList>
            <person name="Ballaben A.S."/>
            <person name="Darini A.L.C."/>
            <person name="Doi Y."/>
        </authorList>
    </citation>
    <scope>NUCLEOTIDE SEQUENCE [LARGE SCALE GENOMIC DNA]</scope>
    <source>
        <strain evidence="2 3">B2-305</strain>
    </source>
</reference>
<proteinExistence type="predicted"/>
<dbReference type="Pfam" id="PF07366">
    <property type="entry name" value="SnoaL"/>
    <property type="match status" value="1"/>
</dbReference>
<name>A0A080VDF9_PSEAI</name>
<accession>A0A080VDF9</accession>
<dbReference type="EMBL" id="QORE01000325">
    <property type="protein sequence ID" value="RCI74646.1"/>
    <property type="molecule type" value="Genomic_DNA"/>
</dbReference>
<dbReference type="Proteomes" id="UP000253594">
    <property type="component" value="Unassembled WGS sequence"/>
</dbReference>
<dbReference type="SUPFAM" id="SSF54427">
    <property type="entry name" value="NTF2-like"/>
    <property type="match status" value="1"/>
</dbReference>
<dbReference type="RefSeq" id="WP_003118664.1">
    <property type="nucleotide sequence ID" value="NZ_AP024513.1"/>
</dbReference>
<evidence type="ECO:0000313" key="1">
    <source>
        <dbReference type="EMBL" id="MZZ11992.1"/>
    </source>
</evidence>
<dbReference type="AlphaFoldDB" id="A0A080VDF9"/>
<dbReference type="Gene3D" id="3.10.450.50">
    <property type="match status" value="1"/>
</dbReference>
<reference evidence="1" key="2">
    <citation type="submission" date="2020-01" db="EMBL/GenBank/DDBJ databases">
        <title>Bacteria Cultured from War Wounds Associated with the Conflict in Eastern Ukraine.</title>
        <authorList>
            <person name="Snesrud E."/>
            <person name="Galac M.R."/>
            <person name="Mc Gann P."/>
            <person name="Valentine K."/>
            <person name="Viacheslav K."/>
        </authorList>
    </citation>
    <scope>NUCLEOTIDE SEQUENCE</scope>
    <source>
        <strain evidence="1">VNMU148</strain>
    </source>
</reference>
<dbReference type="EMBL" id="WXZT01000003">
    <property type="protein sequence ID" value="MZZ11992.1"/>
    <property type="molecule type" value="Genomic_DNA"/>
</dbReference>
<dbReference type="Proteomes" id="UP000644192">
    <property type="component" value="Unassembled WGS sequence"/>
</dbReference>
<organism evidence="1 4">
    <name type="scientific">Pseudomonas aeruginosa</name>
    <dbReference type="NCBI Taxonomy" id="287"/>
    <lineage>
        <taxon>Bacteria</taxon>
        <taxon>Pseudomonadati</taxon>
        <taxon>Pseudomonadota</taxon>
        <taxon>Gammaproteobacteria</taxon>
        <taxon>Pseudomonadales</taxon>
        <taxon>Pseudomonadaceae</taxon>
        <taxon>Pseudomonas</taxon>
    </lineage>
</organism>
<evidence type="ECO:0000313" key="2">
    <source>
        <dbReference type="EMBL" id="RCI74646.1"/>
    </source>
</evidence>
<dbReference type="InterPro" id="IPR032710">
    <property type="entry name" value="NTF2-like_dom_sf"/>
</dbReference>
<dbReference type="eggNOG" id="COG5485">
    <property type="taxonomic scope" value="Bacteria"/>
</dbReference>
<evidence type="ECO:0000313" key="4">
    <source>
        <dbReference type="Proteomes" id="UP000644192"/>
    </source>
</evidence>
<gene>
    <name evidence="2" type="ORF">DT376_11865</name>
    <name evidence="1" type="ORF">GUL26_07015</name>
</gene>
<dbReference type="PANTHER" id="PTHR38436:SF1">
    <property type="entry name" value="ESTER CYCLASE"/>
    <property type="match status" value="1"/>
</dbReference>
<comment type="caution">
    <text evidence="1">The sequence shown here is derived from an EMBL/GenBank/DDBJ whole genome shotgun (WGS) entry which is preliminary data.</text>
</comment>
<dbReference type="GO" id="GO:0030638">
    <property type="term" value="P:polyketide metabolic process"/>
    <property type="evidence" value="ECO:0007669"/>
    <property type="project" value="InterPro"/>
</dbReference>
<evidence type="ECO:0000313" key="3">
    <source>
        <dbReference type="Proteomes" id="UP000253594"/>
    </source>
</evidence>
<sequence length="135" mass="15521">MTRDRLAERYRAYIDCLNRQDWARLGDFVHDRVRYNDVQIGLDGYLRMLEGDFLAIPDLRFEIERLLVDPPGVACRLHFDCTPSGRLFGIPVNGQRVRFAENVFYEFEDERIAGVWSVIDKAAVAAQVQATPPSS</sequence>
<protein>
    <submittedName>
        <fullName evidence="1">Ester cyclase</fullName>
    </submittedName>
</protein>